<name>A0ABX0VGI9_9HYPH</name>
<protein>
    <recommendedName>
        <fullName evidence="4">DUF4386 family protein</fullName>
    </recommendedName>
</protein>
<feature type="transmembrane region" description="Helical" evidence="1">
    <location>
        <begin position="7"/>
        <end position="30"/>
    </location>
</feature>
<feature type="transmembrane region" description="Helical" evidence="1">
    <location>
        <begin position="169"/>
        <end position="193"/>
    </location>
</feature>
<feature type="transmembrane region" description="Helical" evidence="1">
    <location>
        <begin position="50"/>
        <end position="71"/>
    </location>
</feature>
<evidence type="ECO:0008006" key="4">
    <source>
        <dbReference type="Google" id="ProtNLM"/>
    </source>
</evidence>
<dbReference type="InterPro" id="IPR036197">
    <property type="entry name" value="NarG-like_sf"/>
</dbReference>
<evidence type="ECO:0000256" key="1">
    <source>
        <dbReference type="SAM" id="Phobius"/>
    </source>
</evidence>
<evidence type="ECO:0000313" key="3">
    <source>
        <dbReference type="Proteomes" id="UP000707352"/>
    </source>
</evidence>
<dbReference type="Proteomes" id="UP000707352">
    <property type="component" value="Unassembled WGS sequence"/>
</dbReference>
<feature type="transmembrane region" description="Helical" evidence="1">
    <location>
        <begin position="199"/>
        <end position="220"/>
    </location>
</feature>
<reference evidence="2 3" key="1">
    <citation type="submission" date="2020-03" db="EMBL/GenBank/DDBJ databases">
        <title>The genome sequence of Microvirga sp. c23x22.</title>
        <authorList>
            <person name="Zhang X."/>
        </authorList>
    </citation>
    <scope>NUCLEOTIDE SEQUENCE [LARGE SCALE GENOMIC DNA]</scope>
    <source>
        <strain evidence="3">c23x22</strain>
    </source>
</reference>
<feature type="transmembrane region" description="Helical" evidence="1">
    <location>
        <begin position="83"/>
        <end position="104"/>
    </location>
</feature>
<evidence type="ECO:0000313" key="2">
    <source>
        <dbReference type="EMBL" id="NIX77187.1"/>
    </source>
</evidence>
<dbReference type="RefSeq" id="WP_167673067.1">
    <property type="nucleotide sequence ID" value="NZ_JAATJS010000003.1"/>
</dbReference>
<accession>A0ABX0VGI9</accession>
<proteinExistence type="predicted"/>
<keyword evidence="1" id="KW-0472">Membrane</keyword>
<sequence length="225" mass="23379">MQHQSTLPLFSVLAFLGTGLLFAGTLLHPMHADPNIAAEAFAEYAADRHWVVSHLLQLAGLWAMIGALVLLARRLEEGPARSWARLGAAVAIASMATAAALQAVDGVALKAMVDRWTAAPEPEKTALFAAAFGVRQIEIGLASMNSLLLGFMAAIVGTAVAIDGRLPRWTGLIGIAGGIATTASGIVIAYTGFSAPAMAIGMPANLALMAWLIALAVLSWKRALT</sequence>
<feature type="transmembrane region" description="Helical" evidence="1">
    <location>
        <begin position="142"/>
        <end position="162"/>
    </location>
</feature>
<keyword evidence="1" id="KW-0812">Transmembrane</keyword>
<keyword evidence="1" id="KW-1133">Transmembrane helix</keyword>
<gene>
    <name evidence="2" type="ORF">HB375_11270</name>
</gene>
<keyword evidence="3" id="KW-1185">Reference proteome</keyword>
<dbReference type="SUPFAM" id="SSF103501">
    <property type="entry name" value="Respiratory nitrate reductase 1 gamma chain"/>
    <property type="match status" value="1"/>
</dbReference>
<comment type="caution">
    <text evidence="2">The sequence shown here is derived from an EMBL/GenBank/DDBJ whole genome shotgun (WGS) entry which is preliminary data.</text>
</comment>
<dbReference type="EMBL" id="JAATJS010000003">
    <property type="protein sequence ID" value="NIX77187.1"/>
    <property type="molecule type" value="Genomic_DNA"/>
</dbReference>
<organism evidence="2 3">
    <name type="scientific">Microvirga terricola</name>
    <dbReference type="NCBI Taxonomy" id="2719797"/>
    <lineage>
        <taxon>Bacteria</taxon>
        <taxon>Pseudomonadati</taxon>
        <taxon>Pseudomonadota</taxon>
        <taxon>Alphaproteobacteria</taxon>
        <taxon>Hyphomicrobiales</taxon>
        <taxon>Methylobacteriaceae</taxon>
        <taxon>Microvirga</taxon>
    </lineage>
</organism>